<reference evidence="1" key="1">
    <citation type="journal article" date="2014" name="Front. Microbiol.">
        <title>High frequency of phylogenetically diverse reductive dehalogenase-homologous genes in deep subseafloor sedimentary metagenomes.</title>
        <authorList>
            <person name="Kawai M."/>
            <person name="Futagami T."/>
            <person name="Toyoda A."/>
            <person name="Takaki Y."/>
            <person name="Nishi S."/>
            <person name="Hori S."/>
            <person name="Arai W."/>
            <person name="Tsubouchi T."/>
            <person name="Morono Y."/>
            <person name="Uchiyama I."/>
            <person name="Ito T."/>
            <person name="Fujiyama A."/>
            <person name="Inagaki F."/>
            <person name="Takami H."/>
        </authorList>
    </citation>
    <scope>NUCLEOTIDE SEQUENCE</scope>
    <source>
        <strain evidence="1">Expedition CK06-06</strain>
    </source>
</reference>
<dbReference type="AlphaFoldDB" id="X0YMH5"/>
<evidence type="ECO:0000313" key="1">
    <source>
        <dbReference type="EMBL" id="GAG57474.1"/>
    </source>
</evidence>
<organism evidence="1">
    <name type="scientific">marine sediment metagenome</name>
    <dbReference type="NCBI Taxonomy" id="412755"/>
    <lineage>
        <taxon>unclassified sequences</taxon>
        <taxon>metagenomes</taxon>
        <taxon>ecological metagenomes</taxon>
    </lineage>
</organism>
<accession>X0YMH5</accession>
<gene>
    <name evidence="1" type="ORF">S01H4_16863</name>
</gene>
<comment type="caution">
    <text evidence="1">The sequence shown here is derived from an EMBL/GenBank/DDBJ whole genome shotgun (WGS) entry which is preliminary data.</text>
</comment>
<dbReference type="EMBL" id="BART01007410">
    <property type="protein sequence ID" value="GAG57474.1"/>
    <property type="molecule type" value="Genomic_DNA"/>
</dbReference>
<proteinExistence type="predicted"/>
<sequence length="137" mass="14941">MRRAIISIILVLSLLSVASTSVSSPLSSSSSSNLDYSPTNTGLLSEVVNSGSNVPIEQFTERMFSNQILAISNNYALPDYHEYYVDLSSYLIAGWTLDEVIIETINITAIEEREVVGTSTSPTADVELEIHEHSADL</sequence>
<protein>
    <submittedName>
        <fullName evidence="1">Uncharacterized protein</fullName>
    </submittedName>
</protein>
<name>X0YMH5_9ZZZZ</name>